<feature type="region of interest" description="Disordered" evidence="1">
    <location>
        <begin position="852"/>
        <end position="878"/>
    </location>
</feature>
<keyword evidence="2" id="KW-0812">Transmembrane</keyword>
<sequence>MTSSKEKNVGKTILKVIGIISTILIGLTIIISVLLLTVLEPYSESFLKNKVSESTEGLYELELDDLDINLLALTVRLKDIHLKYDSAVHQELKKKGKASPFLISLTTKELEISGINVLDYLFSSSIDILSIKIDHPNAKIFHDEDVPKQKKKQQQKISEIINSIKLGRFTLADASLSYFNYAEQTEVVHKIPQLNIQLSDFTADSLDRKDIRKMVDMKDLLITLKNQSFETSNKSYTFYFDLFRYSMAEEELTIKSFSAIGDHSKMSKPMIVPEIRLPLFKLFGLDLMKALKTRKLYLKELLIDSTYVKLLEIPDLDVTVEDVYRGVAPFFETTKIDHLNIDRSAVSMYSRQNRDMLIQKIEKIDLSIEDVFFDSLSVFDSRNNLALQDLELKIENYLFTPENNPYTFKLGRMEMRTKEDFLILRDFALIPDIEQNKALGYQSGQASAKLINIDIPEISFEGIDMIRAFEHSNLDIFKIAIPGSDISVSKAFEQSSSGSGFSPEAMYESFSFYVKQINIHNFLVGNTDLTIYQSEQKELKQHQAQNAELRLTEIHFDSLMAYQSKRKAPLKELAFGLHRYSYQSPDSSFFLETGPIEYKNENFGINHIQLKNFSTQNGLEKDSLTASLKNLSIANIDLVEAFNKSKLEIEEILIQQPDLFVSREIKKDTSSSDKNKEAQELPGKSIFNFLNPITVNAIRIEKGEAKYAERLQHVTNFQKLKNFTIEVQKLNLSPKSIKNIEETIPVENILINAENYTFNFPDSIYTITLDSLFYTSKNTNLIAKQFQMSPDYQLHKYRVQDDIKNAHRNLFEISTNQFSISNIDLIDAYKTGNYRFGEVLLKSPELTILQDKNVVNSKQEEDSKSSNQEGQETDKSNGETLSASMQQQINEYIDVFTIDSLNIEDARFSFDILKNGSIRQSQDLEHLSLLIESIRLKSLDANDLTDLLAVDDISLLLQDYSFVMPDSLYKLRVKQLRASLAKKFIRIDSVNFEPLFLIDEYADKLDYAQDRFDLKANNINLEGISFYEFFNYQNYIVEKLEIDGFNGNIYRDSRVEQSPNRAPRTVQQLVKDLPIPIHLDTLNLKNASIIYSEVSKEGSRPGITALTDTDIQITNITNDSIAYTVNDKMKASAVTSFLGDSKLKVNFVFDMTHPDDLYTYEGHLEHMKFQDFNPLFTNLLFVKMESGEIEKIDFSVTATKHKSVGMMKFPYENLEFKILNKDDPGNPGFWLKATNWTLNNLVIKSNNPGKLFNSYREGKIAVDRNYSKSVFNHMGNSLLSGLISSTIPEPLESILDWFTDLP</sequence>
<evidence type="ECO:0000256" key="1">
    <source>
        <dbReference type="SAM" id="MobiDB-lite"/>
    </source>
</evidence>
<comment type="caution">
    <text evidence="3">The sequence shown here is derived from an EMBL/GenBank/DDBJ whole genome shotgun (WGS) entry which is preliminary data.</text>
</comment>
<evidence type="ECO:0008006" key="5">
    <source>
        <dbReference type="Google" id="ProtNLM"/>
    </source>
</evidence>
<organism evidence="3 4">
    <name type="scientific">Marivirga lumbricoides</name>
    <dbReference type="NCBI Taxonomy" id="1046115"/>
    <lineage>
        <taxon>Bacteria</taxon>
        <taxon>Pseudomonadati</taxon>
        <taxon>Bacteroidota</taxon>
        <taxon>Cytophagia</taxon>
        <taxon>Cytophagales</taxon>
        <taxon>Marivirgaceae</taxon>
        <taxon>Marivirga</taxon>
    </lineage>
</organism>
<dbReference type="EMBL" id="BMEC01000012">
    <property type="protein sequence ID" value="GGC46815.1"/>
    <property type="molecule type" value="Genomic_DNA"/>
</dbReference>
<dbReference type="Proteomes" id="UP000636010">
    <property type="component" value="Unassembled WGS sequence"/>
</dbReference>
<keyword evidence="4" id="KW-1185">Reference proteome</keyword>
<dbReference type="RefSeq" id="WP_188466072.1">
    <property type="nucleotide sequence ID" value="NZ_BAABHU010000012.1"/>
</dbReference>
<proteinExistence type="predicted"/>
<keyword evidence="2" id="KW-0472">Membrane</keyword>
<keyword evidence="2" id="KW-1133">Transmembrane helix</keyword>
<protein>
    <recommendedName>
        <fullName evidence="5">AsmA-like C-terminal domain-containing protein</fullName>
    </recommendedName>
</protein>
<evidence type="ECO:0000256" key="2">
    <source>
        <dbReference type="SAM" id="Phobius"/>
    </source>
</evidence>
<reference evidence="4" key="1">
    <citation type="journal article" date="2019" name="Int. J. Syst. Evol. Microbiol.">
        <title>The Global Catalogue of Microorganisms (GCM) 10K type strain sequencing project: providing services to taxonomists for standard genome sequencing and annotation.</title>
        <authorList>
            <consortium name="The Broad Institute Genomics Platform"/>
            <consortium name="The Broad Institute Genome Sequencing Center for Infectious Disease"/>
            <person name="Wu L."/>
            <person name="Ma J."/>
        </authorList>
    </citation>
    <scope>NUCLEOTIDE SEQUENCE [LARGE SCALE GENOMIC DNA]</scope>
    <source>
        <strain evidence="4">CGMCC 1.10832</strain>
    </source>
</reference>
<evidence type="ECO:0000313" key="4">
    <source>
        <dbReference type="Proteomes" id="UP000636010"/>
    </source>
</evidence>
<gene>
    <name evidence="3" type="ORF">GCM10011506_35500</name>
</gene>
<accession>A0ABQ1MUH8</accession>
<evidence type="ECO:0000313" key="3">
    <source>
        <dbReference type="EMBL" id="GGC46815.1"/>
    </source>
</evidence>
<feature type="transmembrane region" description="Helical" evidence="2">
    <location>
        <begin position="12"/>
        <end position="39"/>
    </location>
</feature>
<name>A0ABQ1MUH8_9BACT</name>